<organism evidence="5 6">
    <name type="scientific">Celeribacter neptunius</name>
    <dbReference type="NCBI Taxonomy" id="588602"/>
    <lineage>
        <taxon>Bacteria</taxon>
        <taxon>Pseudomonadati</taxon>
        <taxon>Pseudomonadota</taxon>
        <taxon>Alphaproteobacteria</taxon>
        <taxon>Rhodobacterales</taxon>
        <taxon>Roseobacteraceae</taxon>
        <taxon>Celeribacter</taxon>
    </lineage>
</organism>
<dbReference type="Gene3D" id="1.10.10.10">
    <property type="entry name" value="Winged helix-like DNA-binding domain superfamily/Winged helix DNA-binding domain"/>
    <property type="match status" value="1"/>
</dbReference>
<reference evidence="6" key="1">
    <citation type="submission" date="2016-10" db="EMBL/GenBank/DDBJ databases">
        <authorList>
            <person name="Varghese N."/>
            <person name="Submissions S."/>
        </authorList>
    </citation>
    <scope>NUCLEOTIDE SEQUENCE [LARGE SCALE GENOMIC DNA]</scope>
    <source>
        <strain evidence="6">DSM 26471</strain>
    </source>
</reference>
<dbReference type="AlphaFoldDB" id="A0A1I3PKB8"/>
<feature type="domain" description="HTH luxR-type" evidence="4">
    <location>
        <begin position="172"/>
        <end position="237"/>
    </location>
</feature>
<dbReference type="PROSITE" id="PS50043">
    <property type="entry name" value="HTH_LUXR_2"/>
    <property type="match status" value="1"/>
</dbReference>
<evidence type="ECO:0000313" key="5">
    <source>
        <dbReference type="EMBL" id="SFJ22124.1"/>
    </source>
</evidence>
<dbReference type="PANTHER" id="PTHR44688:SF16">
    <property type="entry name" value="DNA-BINDING TRANSCRIPTIONAL ACTIVATOR DEVR_DOSR"/>
    <property type="match status" value="1"/>
</dbReference>
<dbReference type="Proteomes" id="UP000199630">
    <property type="component" value="Unassembled WGS sequence"/>
</dbReference>
<dbReference type="EMBL" id="FORH01000002">
    <property type="protein sequence ID" value="SFJ22124.1"/>
    <property type="molecule type" value="Genomic_DNA"/>
</dbReference>
<evidence type="ECO:0000313" key="6">
    <source>
        <dbReference type="Proteomes" id="UP000199630"/>
    </source>
</evidence>
<dbReference type="PRINTS" id="PR00038">
    <property type="entry name" value="HTHLUXR"/>
</dbReference>
<dbReference type="GO" id="GO:0006355">
    <property type="term" value="P:regulation of DNA-templated transcription"/>
    <property type="evidence" value="ECO:0007669"/>
    <property type="project" value="InterPro"/>
</dbReference>
<dbReference type="InterPro" id="IPR016032">
    <property type="entry name" value="Sig_transdc_resp-reg_C-effctor"/>
</dbReference>
<keyword evidence="2" id="KW-0238">DNA-binding</keyword>
<dbReference type="SMART" id="SM00421">
    <property type="entry name" value="HTH_LUXR"/>
    <property type="match status" value="1"/>
</dbReference>
<dbReference type="PROSITE" id="PS00622">
    <property type="entry name" value="HTH_LUXR_1"/>
    <property type="match status" value="1"/>
</dbReference>
<evidence type="ECO:0000256" key="3">
    <source>
        <dbReference type="ARBA" id="ARBA00023163"/>
    </source>
</evidence>
<dbReference type="InterPro" id="IPR000792">
    <property type="entry name" value="Tscrpt_reg_LuxR_C"/>
</dbReference>
<dbReference type="PANTHER" id="PTHR44688">
    <property type="entry name" value="DNA-BINDING TRANSCRIPTIONAL ACTIVATOR DEVR_DOSR"/>
    <property type="match status" value="1"/>
</dbReference>
<keyword evidence="6" id="KW-1185">Reference proteome</keyword>
<dbReference type="GO" id="GO:0003677">
    <property type="term" value="F:DNA binding"/>
    <property type="evidence" value="ECO:0007669"/>
    <property type="project" value="UniProtKB-KW"/>
</dbReference>
<dbReference type="STRING" id="588602.SAMN04487991_1714"/>
<keyword evidence="1" id="KW-0805">Transcription regulation</keyword>
<dbReference type="Pfam" id="PF00196">
    <property type="entry name" value="GerE"/>
    <property type="match status" value="1"/>
</dbReference>
<dbReference type="CDD" id="cd06170">
    <property type="entry name" value="LuxR_C_like"/>
    <property type="match status" value="1"/>
</dbReference>
<evidence type="ECO:0000256" key="2">
    <source>
        <dbReference type="ARBA" id="ARBA00023125"/>
    </source>
</evidence>
<name>A0A1I3PKB8_9RHOB</name>
<protein>
    <submittedName>
        <fullName evidence="5">Regulatory protein, luxR family</fullName>
    </submittedName>
</protein>
<proteinExistence type="predicted"/>
<keyword evidence="3" id="KW-0804">Transcription</keyword>
<sequence>MVFVGSMRSFSDAFLRAVQSEIDNVDALRLSQISDLKAFAAGLSQRLWLIVLHSRNFDHVSDPFALIREVQQSFIDAGHPRPAIVIAYSDINAVTLNRDAAMKLLRDHDKLQNFSGLLPMSQPMEVWLDILRLQLNHGTYFPVELLTDLLSKLPMFTEMQSASAITVTPLEMLHDFGPLTRRETQVLSMVADGLQNKQIADELSLSEHTVKLHMHNVIAKLKVRNRTEAAMRYTEMRDRVSSEA</sequence>
<dbReference type="SUPFAM" id="SSF46894">
    <property type="entry name" value="C-terminal effector domain of the bipartite response regulators"/>
    <property type="match status" value="1"/>
</dbReference>
<dbReference type="InterPro" id="IPR036388">
    <property type="entry name" value="WH-like_DNA-bd_sf"/>
</dbReference>
<evidence type="ECO:0000256" key="1">
    <source>
        <dbReference type="ARBA" id="ARBA00023015"/>
    </source>
</evidence>
<accession>A0A1I3PKB8</accession>
<gene>
    <name evidence="5" type="ORF">SAMN04487991_1714</name>
</gene>
<evidence type="ECO:0000259" key="4">
    <source>
        <dbReference type="PROSITE" id="PS50043"/>
    </source>
</evidence>